<dbReference type="GO" id="GO:0006281">
    <property type="term" value="P:DNA repair"/>
    <property type="evidence" value="ECO:0007669"/>
    <property type="project" value="InterPro"/>
</dbReference>
<dbReference type="RefSeq" id="WP_129913193.1">
    <property type="nucleotide sequence ID" value="NZ_SBKU01000007.1"/>
</dbReference>
<dbReference type="Proteomes" id="UP000293268">
    <property type="component" value="Unassembled WGS sequence"/>
</dbReference>
<dbReference type="EMBL" id="SBKU01000007">
    <property type="protein sequence ID" value="RYQ68424.1"/>
    <property type="molecule type" value="Genomic_DNA"/>
</dbReference>
<proteinExistence type="predicted"/>
<accession>A0A4Q5BDF9</accession>
<dbReference type="GO" id="GO:0000287">
    <property type="term" value="F:magnesium ion binding"/>
    <property type="evidence" value="ECO:0007669"/>
    <property type="project" value="InterPro"/>
</dbReference>
<dbReference type="AlphaFoldDB" id="A0A4Q5BDF9"/>
<reference evidence="1 2" key="1">
    <citation type="submission" date="2019-01" db="EMBL/GenBank/DDBJ databases">
        <title>Unveiling genomic diversity among members of the Bifidobacterium pseudolongum species, a widely distributed gut commensal of the animal kingdom.</title>
        <authorList>
            <person name="Lugli G.A."/>
            <person name="Duranti S."/>
            <person name="Albert K."/>
            <person name="Mancabelli L."/>
            <person name="Napoli S."/>
            <person name="Viappiani A."/>
            <person name="Anzalone R."/>
            <person name="Longhi G."/>
            <person name="Milani C."/>
            <person name="Turroni F."/>
            <person name="Alessandri G."/>
            <person name="Sela D.A."/>
            <person name="Van Sinderen D."/>
            <person name="Ventura M."/>
        </authorList>
    </citation>
    <scope>NUCLEOTIDE SEQUENCE [LARGE SCALE GENOMIC DNA]</scope>
    <source>
        <strain evidence="1 2">2072B</strain>
    </source>
</reference>
<name>A0A4Q5BDF9_9BIFI</name>
<dbReference type="SUPFAM" id="SSF103084">
    <property type="entry name" value="Holliday junction resolvase RusA"/>
    <property type="match status" value="1"/>
</dbReference>
<dbReference type="GO" id="GO:0006310">
    <property type="term" value="P:DNA recombination"/>
    <property type="evidence" value="ECO:0007669"/>
    <property type="project" value="InterPro"/>
</dbReference>
<gene>
    <name evidence="1" type="ORF">PG2072B_1027</name>
</gene>
<sequence>MSAADHTIPGAPVVVFSVPGTPIPKARPRVYGGRGITPKRTRDAEKRIRDQFQARYPEFTPFDEPIQLAVTFWMPDRKTRDIDNLAKLVQDALNTIAYTDDRWIHELHAHLIQPDHKVIGTRGWRKRRAGDPLTWRHTLYEPHTSIRIQPTTINHK</sequence>
<evidence type="ECO:0000313" key="2">
    <source>
        <dbReference type="Proteomes" id="UP000293268"/>
    </source>
</evidence>
<dbReference type="Gene3D" id="3.30.1330.70">
    <property type="entry name" value="Holliday junction resolvase RusA"/>
    <property type="match status" value="1"/>
</dbReference>
<organism evidence="1 2">
    <name type="scientific">Bifidobacterium pseudolongum subsp. globosum</name>
    <dbReference type="NCBI Taxonomy" id="1690"/>
    <lineage>
        <taxon>Bacteria</taxon>
        <taxon>Bacillati</taxon>
        <taxon>Actinomycetota</taxon>
        <taxon>Actinomycetes</taxon>
        <taxon>Bifidobacteriales</taxon>
        <taxon>Bifidobacteriaceae</taxon>
        <taxon>Bifidobacterium</taxon>
    </lineage>
</organism>
<dbReference type="InterPro" id="IPR036614">
    <property type="entry name" value="RusA-like_sf"/>
</dbReference>
<comment type="caution">
    <text evidence="1">The sequence shown here is derived from an EMBL/GenBank/DDBJ whole genome shotgun (WGS) entry which is preliminary data.</text>
</comment>
<dbReference type="InterPro" id="IPR008822">
    <property type="entry name" value="Endonuclease_RusA-like"/>
</dbReference>
<dbReference type="Pfam" id="PF05866">
    <property type="entry name" value="RusA"/>
    <property type="match status" value="1"/>
</dbReference>
<protein>
    <submittedName>
        <fullName evidence="1">Endodeoxyribonuclease RusA</fullName>
    </submittedName>
</protein>
<evidence type="ECO:0000313" key="1">
    <source>
        <dbReference type="EMBL" id="RYQ68424.1"/>
    </source>
</evidence>